<keyword evidence="1" id="KW-0433">Leucine-rich repeat</keyword>
<dbReference type="SUPFAM" id="SSF52058">
    <property type="entry name" value="L domain-like"/>
    <property type="match status" value="1"/>
</dbReference>
<evidence type="ECO:0000256" key="1">
    <source>
        <dbReference type="ARBA" id="ARBA00022614"/>
    </source>
</evidence>
<gene>
    <name evidence="5" type="ORF">V6N12_023463</name>
</gene>
<keyword evidence="3" id="KW-0611">Plant defense</keyword>
<dbReference type="PANTHER" id="PTHR33463">
    <property type="entry name" value="NB-ARC DOMAIN-CONTAINING PROTEIN-RELATED"/>
    <property type="match status" value="1"/>
</dbReference>
<proteinExistence type="predicted"/>
<keyword evidence="2" id="KW-0677">Repeat</keyword>
<dbReference type="SMART" id="SM00369">
    <property type="entry name" value="LRR_TYP"/>
    <property type="match status" value="3"/>
</dbReference>
<dbReference type="PANTHER" id="PTHR33463:SF217">
    <property type="entry name" value="DISEASE RESISTANCE PROTEIN RPS2-LIKE"/>
    <property type="match status" value="1"/>
</dbReference>
<evidence type="ECO:0000313" key="5">
    <source>
        <dbReference type="EMBL" id="KAK8589056.1"/>
    </source>
</evidence>
<feature type="domain" description="Disease resistance protein At4g27190-like leucine-rich repeats" evidence="4">
    <location>
        <begin position="390"/>
        <end position="495"/>
    </location>
</feature>
<dbReference type="InterPro" id="IPR001611">
    <property type="entry name" value="Leu-rich_rpt"/>
</dbReference>
<accession>A0ABR2FXR1</accession>
<dbReference type="Pfam" id="PF23247">
    <property type="entry name" value="LRR_RPS2"/>
    <property type="match status" value="1"/>
</dbReference>
<dbReference type="Gene3D" id="3.80.10.10">
    <property type="entry name" value="Ribonuclease Inhibitor"/>
    <property type="match status" value="2"/>
</dbReference>
<keyword evidence="6" id="KW-1185">Reference proteome</keyword>
<dbReference type="Pfam" id="PF13855">
    <property type="entry name" value="LRR_8"/>
    <property type="match status" value="1"/>
</dbReference>
<dbReference type="InterPro" id="IPR057135">
    <property type="entry name" value="At4g27190-like_LRR"/>
</dbReference>
<comment type="caution">
    <text evidence="5">The sequence shown here is derived from an EMBL/GenBank/DDBJ whole genome shotgun (WGS) entry which is preliminary data.</text>
</comment>
<reference evidence="5 6" key="1">
    <citation type="journal article" date="2024" name="G3 (Bethesda)">
        <title>Genome assembly of Hibiscus sabdariffa L. provides insights into metabolisms of medicinal natural products.</title>
        <authorList>
            <person name="Kim T."/>
        </authorList>
    </citation>
    <scope>NUCLEOTIDE SEQUENCE [LARGE SCALE GENOMIC DNA]</scope>
    <source>
        <strain evidence="5">TK-2024</strain>
        <tissue evidence="5">Old leaves</tissue>
    </source>
</reference>
<evidence type="ECO:0000256" key="3">
    <source>
        <dbReference type="ARBA" id="ARBA00022821"/>
    </source>
</evidence>
<dbReference type="InterPro" id="IPR003591">
    <property type="entry name" value="Leu-rich_rpt_typical-subtyp"/>
</dbReference>
<dbReference type="Proteomes" id="UP001472677">
    <property type="component" value="Unassembled WGS sequence"/>
</dbReference>
<evidence type="ECO:0000313" key="6">
    <source>
        <dbReference type="Proteomes" id="UP001472677"/>
    </source>
</evidence>
<protein>
    <recommendedName>
        <fullName evidence="4">Disease resistance protein At4g27190-like leucine-rich repeats domain-containing protein</fullName>
    </recommendedName>
</protein>
<evidence type="ECO:0000256" key="2">
    <source>
        <dbReference type="ARBA" id="ARBA00022737"/>
    </source>
</evidence>
<dbReference type="InterPro" id="IPR032675">
    <property type="entry name" value="LRR_dom_sf"/>
</dbReference>
<evidence type="ECO:0000259" key="4">
    <source>
        <dbReference type="Pfam" id="PF23247"/>
    </source>
</evidence>
<dbReference type="EMBL" id="JBBPBM010000004">
    <property type="protein sequence ID" value="KAK8589056.1"/>
    <property type="molecule type" value="Genomic_DNA"/>
</dbReference>
<name>A0ABR2FXR1_9ROSI</name>
<dbReference type="PROSITE" id="PS51450">
    <property type="entry name" value="LRR"/>
    <property type="match status" value="2"/>
</dbReference>
<dbReference type="InterPro" id="IPR050905">
    <property type="entry name" value="Plant_NBS-LRR"/>
</dbReference>
<organism evidence="5 6">
    <name type="scientific">Hibiscus sabdariffa</name>
    <name type="common">roselle</name>
    <dbReference type="NCBI Taxonomy" id="183260"/>
    <lineage>
        <taxon>Eukaryota</taxon>
        <taxon>Viridiplantae</taxon>
        <taxon>Streptophyta</taxon>
        <taxon>Embryophyta</taxon>
        <taxon>Tracheophyta</taxon>
        <taxon>Spermatophyta</taxon>
        <taxon>Magnoliopsida</taxon>
        <taxon>eudicotyledons</taxon>
        <taxon>Gunneridae</taxon>
        <taxon>Pentapetalae</taxon>
        <taxon>rosids</taxon>
        <taxon>malvids</taxon>
        <taxon>Malvales</taxon>
        <taxon>Malvaceae</taxon>
        <taxon>Malvoideae</taxon>
        <taxon>Hibiscus</taxon>
    </lineage>
</organism>
<sequence>MGCSRKAMEHCGHSILQKLEENFLVERVEECVQLEMLKRSPYSGKCTHIKMHDLFRDMALHITRKRFMVKAGKELKELPHEEEWSEDLEKVSLMCNSISTIPQTMKCPKFRRLTTLLLAHNSLKEIPNSFFEHFPNLKILDLSRNDFESLPNSLSSLEKLTVLLLTACFHLKSLPSLSKLQALKKLDIDCSGVKEIPEGLEMLLNLKYLNLGGPFKDIPIGLLSKLFRLQYLAIHSILNAEHIRELSKLEVFEGCFSNIGGLNIYAYQRKKLHNYSILVCPRSFLYVPPASSKLVTFESIDFNLGDEIILPHDIRQLHLNSCCGITSLNDIRLRDATDLKVCEVERCDKLESVFSSDCDQLRTLESLKLKHLMNLKVMVAVGAGKSSVGTFSSLKEISLCDCHKIKHLFSGDWVLNNLEVMNVENCRELEEIIINSENQGPGFNNGSIEFIFPRLQNLTLSNLPKLKVICSENGVMVCDSLQFIKIDYCLKIKRIPLYLPQLEIDNEGKLSPSNSLKEIRVYSRHWWESVEWNHPMFNAKNVLKPLLKFKDHRSDEWK</sequence>